<evidence type="ECO:0000313" key="4">
    <source>
        <dbReference type="Proteomes" id="UP000184267"/>
    </source>
</evidence>
<dbReference type="Proteomes" id="UP000184267">
    <property type="component" value="Unassembled WGS sequence"/>
</dbReference>
<dbReference type="STRING" id="154538.A0A1M2W4H0"/>
<evidence type="ECO:0000256" key="2">
    <source>
        <dbReference type="SAM" id="MobiDB-lite"/>
    </source>
</evidence>
<evidence type="ECO:0000256" key="1">
    <source>
        <dbReference type="SAM" id="Coils"/>
    </source>
</evidence>
<comment type="caution">
    <text evidence="3">The sequence shown here is derived from an EMBL/GenBank/DDBJ whole genome shotgun (WGS) entry which is preliminary data.</text>
</comment>
<dbReference type="OMA" id="HEHASKH"/>
<organism evidence="3 4">
    <name type="scientific">Trametes pubescens</name>
    <name type="common">White-rot fungus</name>
    <dbReference type="NCBI Taxonomy" id="154538"/>
    <lineage>
        <taxon>Eukaryota</taxon>
        <taxon>Fungi</taxon>
        <taxon>Dikarya</taxon>
        <taxon>Basidiomycota</taxon>
        <taxon>Agaricomycotina</taxon>
        <taxon>Agaricomycetes</taxon>
        <taxon>Polyporales</taxon>
        <taxon>Polyporaceae</taxon>
        <taxon>Trametes</taxon>
    </lineage>
</organism>
<accession>A0A1M2W4H0</accession>
<sequence length="502" mass="57129">MTHTHHLEHEDVCQVVASGDEPPCLQPGHRGWISTRLPLCETHNNQYRQRTAEYKATSSRAGNLYTRVTSARDLHDDENLNLTDVEEAMETASCCIETLSKEICQRKDHHMRFFAQIDDKHKRWIDMRQDQKCKVEDIAAQLRQLKSILVDNQRRLQEERALAEEKRIADVRIAEETRLAEESRRLAEECRLAEETVRLAEETILADQQSTLTSHMRLAEQHLEEERRTFVEAHRRQREAEHQSSRVPSAKPLPDFDTKSHHYNRSSSSAMTTRDPPKAAPPVCVAYHEHASKHGRVRCAKEALHRATSNPRCQQHGDEYDRVLSELRTTQGQAGAHRKLVENVHSIHMKRCYGLHTTYTLVQVTQSIADVTWYLSLADTIKVLSTTLRRLEGYPHPRISHSTAGTTTLPIPLGRDDTEDLLAELKNAQSKLLRLPYERATKLKIAMPAQQNCNQVVAAEDRNPVTSPTTPPLHPSESKDKDGDRVGAKVVSSNSFGCGTVY</sequence>
<feature type="coiled-coil region" evidence="1">
    <location>
        <begin position="139"/>
        <end position="203"/>
    </location>
</feature>
<keyword evidence="4" id="KW-1185">Reference proteome</keyword>
<name>A0A1M2W4H0_TRAPU</name>
<feature type="region of interest" description="Disordered" evidence="2">
    <location>
        <begin position="461"/>
        <end position="488"/>
    </location>
</feature>
<dbReference type="EMBL" id="MNAD01000239">
    <property type="protein sequence ID" value="OJT14764.1"/>
    <property type="molecule type" value="Genomic_DNA"/>
</dbReference>
<dbReference type="AlphaFoldDB" id="A0A1M2W4H0"/>
<reference evidence="3 4" key="1">
    <citation type="submission" date="2016-10" db="EMBL/GenBank/DDBJ databases">
        <title>Genome sequence of the basidiomycete white-rot fungus Trametes pubescens.</title>
        <authorList>
            <person name="Makela M.R."/>
            <person name="Granchi Z."/>
            <person name="Peng M."/>
            <person name="De Vries R.P."/>
            <person name="Grigoriev I."/>
            <person name="Riley R."/>
            <person name="Hilden K."/>
        </authorList>
    </citation>
    <scope>NUCLEOTIDE SEQUENCE [LARGE SCALE GENOMIC DNA]</scope>
    <source>
        <strain evidence="3 4">FBCC735</strain>
    </source>
</reference>
<protein>
    <submittedName>
        <fullName evidence="3">Uncharacterized protein</fullName>
    </submittedName>
</protein>
<feature type="compositionally biased region" description="Basic and acidic residues" evidence="2">
    <location>
        <begin position="476"/>
        <end position="487"/>
    </location>
</feature>
<feature type="region of interest" description="Disordered" evidence="2">
    <location>
        <begin position="230"/>
        <end position="278"/>
    </location>
</feature>
<evidence type="ECO:0000313" key="3">
    <source>
        <dbReference type="EMBL" id="OJT14764.1"/>
    </source>
</evidence>
<proteinExistence type="predicted"/>
<dbReference type="OrthoDB" id="2758412at2759"/>
<feature type="compositionally biased region" description="Basic and acidic residues" evidence="2">
    <location>
        <begin position="230"/>
        <end position="244"/>
    </location>
</feature>
<keyword evidence="1" id="KW-0175">Coiled coil</keyword>
<gene>
    <name evidence="3" type="ORF">TRAPUB_8675</name>
</gene>